<feature type="compositionally biased region" description="Low complexity" evidence="1">
    <location>
        <begin position="341"/>
        <end position="357"/>
    </location>
</feature>
<keyword evidence="3" id="KW-1185">Reference proteome</keyword>
<feature type="compositionally biased region" description="Low complexity" evidence="1">
    <location>
        <begin position="190"/>
        <end position="203"/>
    </location>
</feature>
<sequence length="357" mass="37332">MFWLQTLDRGPGAQRYEAIGRFLVPGLLPRIEGGNKHGRQLPADVPGVEAGVRPLGGVVAGGELSEGPRGVNGGVSGLEVGVDYESAVENQGGFPDALKGVPVEGLGLGGERCHGDGVRPPAAVQLSQHAALVHVDAGAPQGLLHGPPHNRVPKAGGARGQHQVHPGAPDPQAQQSLGDRLVSENKRPGSRGPTRGPTRGPRSPTRDPIRGPTRGPISPARDPIRGPTRGPRSPTRDPIRGPTRGPRSPTRDPIRGPIRGPTRGPIRGPRGPTRGPTRGPRSPTRDPIRGPTRVPTKGPRGPIRGPRSPTRDPTRGPRSPTRGPIRGPIRGSRGPTRDTIRGPTRGPRSPTRGPRGP</sequence>
<evidence type="ECO:0000313" key="2">
    <source>
        <dbReference type="EMBL" id="CAG5997434.1"/>
    </source>
</evidence>
<feature type="region of interest" description="Disordered" evidence="1">
    <location>
        <begin position="139"/>
        <end position="357"/>
    </location>
</feature>
<dbReference type="EMBL" id="CAJRST010037333">
    <property type="protein sequence ID" value="CAG5997434.1"/>
    <property type="molecule type" value="Genomic_DNA"/>
</dbReference>
<proteinExistence type="predicted"/>
<reference evidence="2" key="1">
    <citation type="submission" date="2021-05" db="EMBL/GenBank/DDBJ databases">
        <authorList>
            <person name="Tigano A."/>
        </authorList>
    </citation>
    <scope>NUCLEOTIDE SEQUENCE</scope>
</reference>
<comment type="caution">
    <text evidence="2">The sequence shown here is derived from an EMBL/GenBank/DDBJ whole genome shotgun (WGS) entry which is preliminary data.</text>
</comment>
<dbReference type="AlphaFoldDB" id="A0A8S4BR67"/>
<protein>
    <submittedName>
        <fullName evidence="2">(Atlantic silverside) hypothetical protein</fullName>
    </submittedName>
</protein>
<gene>
    <name evidence="2" type="ORF">MMEN_LOCUS18028</name>
</gene>
<name>A0A8S4BR67_9TELE</name>
<feature type="compositionally biased region" description="Low complexity" evidence="1">
    <location>
        <begin position="316"/>
        <end position="334"/>
    </location>
</feature>
<evidence type="ECO:0000256" key="1">
    <source>
        <dbReference type="SAM" id="MobiDB-lite"/>
    </source>
</evidence>
<accession>A0A8S4BR67</accession>
<feature type="compositionally biased region" description="Low complexity" evidence="1">
    <location>
        <begin position="255"/>
        <end position="282"/>
    </location>
</feature>
<evidence type="ECO:0000313" key="3">
    <source>
        <dbReference type="Proteomes" id="UP000677803"/>
    </source>
</evidence>
<organism evidence="2 3">
    <name type="scientific">Menidia menidia</name>
    <name type="common">Atlantic silverside</name>
    <dbReference type="NCBI Taxonomy" id="238744"/>
    <lineage>
        <taxon>Eukaryota</taxon>
        <taxon>Metazoa</taxon>
        <taxon>Chordata</taxon>
        <taxon>Craniata</taxon>
        <taxon>Vertebrata</taxon>
        <taxon>Euteleostomi</taxon>
        <taxon>Actinopterygii</taxon>
        <taxon>Neopterygii</taxon>
        <taxon>Teleostei</taxon>
        <taxon>Neoteleostei</taxon>
        <taxon>Acanthomorphata</taxon>
        <taxon>Ovalentaria</taxon>
        <taxon>Atherinomorphae</taxon>
        <taxon>Atheriniformes</taxon>
        <taxon>Atherinopsidae</taxon>
        <taxon>Menidiinae</taxon>
        <taxon>Menidia</taxon>
    </lineage>
</organism>
<feature type="compositionally biased region" description="Low complexity" evidence="1">
    <location>
        <begin position="298"/>
        <end position="308"/>
    </location>
</feature>
<dbReference type="Proteomes" id="UP000677803">
    <property type="component" value="Unassembled WGS sequence"/>
</dbReference>